<dbReference type="OrthoDB" id="4078735at2759"/>
<organism evidence="2 3">
    <name type="scientific">[Candida] subhashii</name>
    <dbReference type="NCBI Taxonomy" id="561895"/>
    <lineage>
        <taxon>Eukaryota</taxon>
        <taxon>Fungi</taxon>
        <taxon>Dikarya</taxon>
        <taxon>Ascomycota</taxon>
        <taxon>Saccharomycotina</taxon>
        <taxon>Pichiomycetes</taxon>
        <taxon>Debaryomycetaceae</taxon>
        <taxon>Spathaspora</taxon>
    </lineage>
</organism>
<proteinExistence type="predicted"/>
<dbReference type="RefSeq" id="XP_049261306.1">
    <property type="nucleotide sequence ID" value="XM_049409512.1"/>
</dbReference>
<keyword evidence="3" id="KW-1185">Reference proteome</keyword>
<name>A0A8J5QHN8_9ASCO</name>
<feature type="compositionally biased region" description="Acidic residues" evidence="1">
    <location>
        <begin position="80"/>
        <end position="94"/>
    </location>
</feature>
<comment type="caution">
    <text evidence="2">The sequence shown here is derived from an EMBL/GenBank/DDBJ whole genome shotgun (WGS) entry which is preliminary data.</text>
</comment>
<dbReference type="GeneID" id="73472245"/>
<gene>
    <name evidence="2" type="ORF">J8A68_005445</name>
</gene>
<protein>
    <submittedName>
        <fullName evidence="2">Uncharacterized protein</fullName>
    </submittedName>
</protein>
<evidence type="ECO:0000256" key="1">
    <source>
        <dbReference type="SAM" id="MobiDB-lite"/>
    </source>
</evidence>
<feature type="compositionally biased region" description="Acidic residues" evidence="1">
    <location>
        <begin position="105"/>
        <end position="119"/>
    </location>
</feature>
<feature type="region of interest" description="Disordered" evidence="1">
    <location>
        <begin position="70"/>
        <end position="124"/>
    </location>
</feature>
<dbReference type="Proteomes" id="UP000694255">
    <property type="component" value="Unassembled WGS sequence"/>
</dbReference>
<accession>A0A8J5QHN8</accession>
<sequence>MNSLKTKSGERTKSAPNNRTRYDNYDTTSSILSDYEEMDFVDIEQSSYVLFNPVRSIQTRNTSDILSLTNTATHTYSSDSELEEGDEEEGEDKEEEHTEIKGQEEENDEEEEEEEETELSDSKYHENDVADIFYSARSDHLSNKINSWYNSNNNALIHSHLLMNEDVASWNLDETVMSGSSTTARSSTRLMIITEDEASKVLLKQFYGDELFQYLNKEEIAKVKKFHKLIDIKDYLLDKDQESNQTSLLSQLIYKVLMLNNNNKNETSISSSFQEYTKVNYPRCAAAGTTDYINYLHRIPPSENIATVAPEISADPMAFSETTNSSVIMCGGYGSWNDVN</sequence>
<feature type="compositionally biased region" description="Basic and acidic residues" evidence="1">
    <location>
        <begin position="95"/>
        <end position="104"/>
    </location>
</feature>
<feature type="compositionally biased region" description="Polar residues" evidence="1">
    <location>
        <begin position="14"/>
        <end position="27"/>
    </location>
</feature>
<dbReference type="AlphaFoldDB" id="A0A8J5QHN8"/>
<dbReference type="EMBL" id="JAGSYN010000270">
    <property type="protein sequence ID" value="KAG7661073.1"/>
    <property type="molecule type" value="Genomic_DNA"/>
</dbReference>
<reference evidence="2 3" key="1">
    <citation type="journal article" date="2021" name="DNA Res.">
        <title>Genome analysis of Candida subhashii reveals its hybrid nature and dual mitochondrial genome conformations.</title>
        <authorList>
            <person name="Mixao V."/>
            <person name="Hegedusova E."/>
            <person name="Saus E."/>
            <person name="Pryszcz L.P."/>
            <person name="Cillingova A."/>
            <person name="Nosek J."/>
            <person name="Gabaldon T."/>
        </authorList>
    </citation>
    <scope>NUCLEOTIDE SEQUENCE [LARGE SCALE GENOMIC DNA]</scope>
    <source>
        <strain evidence="2 3">CBS 10753</strain>
    </source>
</reference>
<feature type="region of interest" description="Disordered" evidence="1">
    <location>
        <begin position="1"/>
        <end position="27"/>
    </location>
</feature>
<evidence type="ECO:0000313" key="2">
    <source>
        <dbReference type="EMBL" id="KAG7661073.1"/>
    </source>
</evidence>
<evidence type="ECO:0000313" key="3">
    <source>
        <dbReference type="Proteomes" id="UP000694255"/>
    </source>
</evidence>